<dbReference type="InterPro" id="IPR002781">
    <property type="entry name" value="TM_pro_TauE-like"/>
</dbReference>
<name>A0A346NIG6_9ALTE</name>
<dbReference type="AlphaFoldDB" id="A0A346NIG6"/>
<evidence type="ECO:0000256" key="6">
    <source>
        <dbReference type="RuleBase" id="RU363041"/>
    </source>
</evidence>
<feature type="transmembrane region" description="Helical" evidence="6">
    <location>
        <begin position="216"/>
        <end position="235"/>
    </location>
</feature>
<keyword evidence="3 6" id="KW-0812">Transmembrane</keyword>
<evidence type="ECO:0000256" key="5">
    <source>
        <dbReference type="ARBA" id="ARBA00023136"/>
    </source>
</evidence>
<organism evidence="7 8">
    <name type="scientific">Salinimonas sediminis</name>
    <dbReference type="NCBI Taxonomy" id="2303538"/>
    <lineage>
        <taxon>Bacteria</taxon>
        <taxon>Pseudomonadati</taxon>
        <taxon>Pseudomonadota</taxon>
        <taxon>Gammaproteobacteria</taxon>
        <taxon>Alteromonadales</taxon>
        <taxon>Alteromonadaceae</taxon>
        <taxon>Alteromonas/Salinimonas group</taxon>
        <taxon>Salinimonas</taxon>
    </lineage>
</organism>
<feature type="transmembrane region" description="Helical" evidence="6">
    <location>
        <begin position="51"/>
        <end position="73"/>
    </location>
</feature>
<feature type="transmembrane region" description="Helical" evidence="6">
    <location>
        <begin position="247"/>
        <end position="265"/>
    </location>
</feature>
<keyword evidence="4 6" id="KW-1133">Transmembrane helix</keyword>
<keyword evidence="5 6" id="KW-0472">Membrane</keyword>
<dbReference type="GO" id="GO:0005886">
    <property type="term" value="C:plasma membrane"/>
    <property type="evidence" value="ECO:0007669"/>
    <property type="project" value="UniProtKB-SubCell"/>
</dbReference>
<feature type="transmembrane region" description="Helical" evidence="6">
    <location>
        <begin position="180"/>
        <end position="204"/>
    </location>
</feature>
<dbReference type="OrthoDB" id="457670at2"/>
<evidence type="ECO:0000256" key="1">
    <source>
        <dbReference type="ARBA" id="ARBA00004141"/>
    </source>
</evidence>
<dbReference type="EMBL" id="CP031769">
    <property type="protein sequence ID" value="AXR05323.1"/>
    <property type="molecule type" value="Genomic_DNA"/>
</dbReference>
<feature type="transmembrane region" description="Helical" evidence="6">
    <location>
        <begin position="85"/>
        <end position="103"/>
    </location>
</feature>
<comment type="subcellular location">
    <subcellularLocation>
        <location evidence="6">Cell membrane</location>
        <topology evidence="6">Multi-pass membrane protein</topology>
    </subcellularLocation>
    <subcellularLocation>
        <location evidence="1">Membrane</location>
        <topology evidence="1">Multi-pass membrane protein</topology>
    </subcellularLocation>
</comment>
<reference evidence="7 8" key="1">
    <citation type="submission" date="2018-08" db="EMBL/GenBank/DDBJ databases">
        <title>Salinimonas sediminis sp. nov., a piezophilic bacterium isolated from a deep-sea sediment sample from the New Britain Trench.</title>
        <authorList>
            <person name="Cao J."/>
        </authorList>
    </citation>
    <scope>NUCLEOTIDE SEQUENCE [LARGE SCALE GENOMIC DNA]</scope>
    <source>
        <strain evidence="7 8">N102</strain>
    </source>
</reference>
<evidence type="ECO:0000256" key="4">
    <source>
        <dbReference type="ARBA" id="ARBA00022989"/>
    </source>
</evidence>
<dbReference type="Pfam" id="PF01925">
    <property type="entry name" value="TauE"/>
    <property type="match status" value="1"/>
</dbReference>
<evidence type="ECO:0000313" key="7">
    <source>
        <dbReference type="EMBL" id="AXR05323.1"/>
    </source>
</evidence>
<keyword evidence="6" id="KW-1003">Cell membrane</keyword>
<dbReference type="PANTHER" id="PTHR43483:SF3">
    <property type="entry name" value="MEMBRANE TRANSPORTER PROTEIN HI_0806-RELATED"/>
    <property type="match status" value="1"/>
</dbReference>
<dbReference type="RefSeq" id="WP_117315295.1">
    <property type="nucleotide sequence ID" value="NZ_CP031769.1"/>
</dbReference>
<dbReference type="KEGG" id="salm:D0Y50_02435"/>
<evidence type="ECO:0000256" key="3">
    <source>
        <dbReference type="ARBA" id="ARBA00022692"/>
    </source>
</evidence>
<keyword evidence="8" id="KW-1185">Reference proteome</keyword>
<feature type="transmembrane region" description="Helical" evidence="6">
    <location>
        <begin position="6"/>
        <end position="39"/>
    </location>
</feature>
<feature type="transmembrane region" description="Helical" evidence="6">
    <location>
        <begin position="153"/>
        <end position="173"/>
    </location>
</feature>
<sequence>MEPVTLIFVSCLGLGIVVGLLAGLLGIGGGLIIVPALSYLLVHGLHLDTELVMPMAVATSLSTIIFTGSSSALAHYRLGNINRYLVLWCGVGIAVGAVVGAQVASGISGHTLKNVFAVLVMLIALQMVFGRSGTSSRPASKPILLGIGTGTGVVSALMGIGGGALLVPALVWFQVNIRQAIGCAAVSGLVIALFGTASFVLAGLQETSLPPAAIGYVYLPATLGIVTTSVFTAGFGARLGQKIDTGILKKLLAVLLVLVSIRMIAGIE</sequence>
<dbReference type="Proteomes" id="UP000262073">
    <property type="component" value="Chromosome"/>
</dbReference>
<evidence type="ECO:0000313" key="8">
    <source>
        <dbReference type="Proteomes" id="UP000262073"/>
    </source>
</evidence>
<evidence type="ECO:0000256" key="2">
    <source>
        <dbReference type="ARBA" id="ARBA00009142"/>
    </source>
</evidence>
<accession>A0A346NIG6</accession>
<dbReference type="PANTHER" id="PTHR43483">
    <property type="entry name" value="MEMBRANE TRANSPORTER PROTEIN HI_0806-RELATED"/>
    <property type="match status" value="1"/>
</dbReference>
<gene>
    <name evidence="7" type="ORF">D0Y50_02435</name>
</gene>
<protein>
    <recommendedName>
        <fullName evidence="6">Probable membrane transporter protein</fullName>
    </recommendedName>
</protein>
<proteinExistence type="inferred from homology"/>
<comment type="similarity">
    <text evidence="2 6">Belongs to the 4-toluene sulfonate uptake permease (TSUP) (TC 2.A.102) family.</text>
</comment>